<comment type="caution">
    <text evidence="2">The sequence shown here is derived from an EMBL/GenBank/DDBJ whole genome shotgun (WGS) entry which is preliminary data.</text>
</comment>
<dbReference type="Proteomes" id="UP001597158">
    <property type="component" value="Unassembled WGS sequence"/>
</dbReference>
<evidence type="ECO:0000313" key="2">
    <source>
        <dbReference type="EMBL" id="MFD1261985.1"/>
    </source>
</evidence>
<dbReference type="EMBL" id="JBHTMC010000001">
    <property type="protein sequence ID" value="MFD1261985.1"/>
    <property type="molecule type" value="Genomic_DNA"/>
</dbReference>
<sequence length="225" mass="24288">MIDRPAVVRPPAAANGSPPTASRPEPTVLPAFPWPPPRYSAFALLERAWLAPQEPATLGRAAQHLEDAFDLAGYVERSYYRVPGGFALASRAEKIHPDASPFAPPARWSADSAGAGRSFLERITALFNAPPGRYRVIVFVVTDQDFAATPQPPSEAVAREWVGGGGLRLPPSIAAQAYSAEHYASALIYEFARRDEREAGQVRAPSDVPGRVHLEKGGLWQALAQ</sequence>
<feature type="compositionally biased region" description="Low complexity" evidence="1">
    <location>
        <begin position="1"/>
        <end position="14"/>
    </location>
</feature>
<organism evidence="2 3">
    <name type="scientific">Thauera mechernichensis</name>
    <dbReference type="NCBI Taxonomy" id="82788"/>
    <lineage>
        <taxon>Bacteria</taxon>
        <taxon>Pseudomonadati</taxon>
        <taxon>Pseudomonadota</taxon>
        <taxon>Betaproteobacteria</taxon>
        <taxon>Rhodocyclales</taxon>
        <taxon>Zoogloeaceae</taxon>
        <taxon>Thauera</taxon>
    </lineage>
</organism>
<evidence type="ECO:0000313" key="3">
    <source>
        <dbReference type="Proteomes" id="UP001597158"/>
    </source>
</evidence>
<protein>
    <submittedName>
        <fullName evidence="2">Uncharacterized protein</fullName>
    </submittedName>
</protein>
<keyword evidence="3" id="KW-1185">Reference proteome</keyword>
<reference evidence="3" key="1">
    <citation type="journal article" date="2019" name="Int. J. Syst. Evol. Microbiol.">
        <title>The Global Catalogue of Microorganisms (GCM) 10K type strain sequencing project: providing services to taxonomists for standard genome sequencing and annotation.</title>
        <authorList>
            <consortium name="The Broad Institute Genomics Platform"/>
            <consortium name="The Broad Institute Genome Sequencing Center for Infectious Disease"/>
            <person name="Wu L."/>
            <person name="Ma J."/>
        </authorList>
    </citation>
    <scope>NUCLEOTIDE SEQUENCE [LARGE SCALE GENOMIC DNA]</scope>
    <source>
        <strain evidence="3">CCUG 48884</strain>
    </source>
</reference>
<dbReference type="RefSeq" id="WP_232431483.1">
    <property type="nucleotide sequence ID" value="NZ_JARQZE010000001.1"/>
</dbReference>
<feature type="region of interest" description="Disordered" evidence="1">
    <location>
        <begin position="1"/>
        <end position="26"/>
    </location>
</feature>
<gene>
    <name evidence="2" type="ORF">ACFQ4M_00225</name>
</gene>
<evidence type="ECO:0000256" key="1">
    <source>
        <dbReference type="SAM" id="MobiDB-lite"/>
    </source>
</evidence>
<accession>A0ABW3W9N5</accession>
<proteinExistence type="predicted"/>
<name>A0ABW3W9N5_9RHOO</name>